<dbReference type="InterPro" id="IPR023827">
    <property type="entry name" value="Peptidase_S8_Asp-AS"/>
</dbReference>
<feature type="domain" description="PA" evidence="11">
    <location>
        <begin position="333"/>
        <end position="409"/>
    </location>
</feature>
<evidence type="ECO:0000256" key="4">
    <source>
        <dbReference type="ARBA" id="ARBA00022729"/>
    </source>
</evidence>
<dbReference type="InterPro" id="IPR036852">
    <property type="entry name" value="Peptidase_S8/S53_dom_sf"/>
</dbReference>
<comment type="caution">
    <text evidence="7">Lacks conserved residue(s) required for the propagation of feature annotation.</text>
</comment>
<dbReference type="InterPro" id="IPR015500">
    <property type="entry name" value="Peptidase_S8_subtilisin-rel"/>
</dbReference>
<evidence type="ECO:0000256" key="2">
    <source>
        <dbReference type="ARBA" id="ARBA00022512"/>
    </source>
</evidence>
<dbReference type="Pfam" id="PF02225">
    <property type="entry name" value="PA"/>
    <property type="match status" value="1"/>
</dbReference>
<evidence type="ECO:0000256" key="8">
    <source>
        <dbReference type="RuleBase" id="RU003355"/>
    </source>
</evidence>
<evidence type="ECO:0000256" key="5">
    <source>
        <dbReference type="ARBA" id="ARBA00022801"/>
    </source>
</evidence>
<evidence type="ECO:0000259" key="11">
    <source>
        <dbReference type="Pfam" id="PF02225"/>
    </source>
</evidence>
<feature type="chain" id="PRO_5040172547" evidence="9">
    <location>
        <begin position="20"/>
        <end position="828"/>
    </location>
</feature>
<dbReference type="PRINTS" id="PR00723">
    <property type="entry name" value="SUBTILISIN"/>
</dbReference>
<sequence length="828" mass="88156">MKITATLISLAAAAGIVAAGKFEPSEARPDVDIVEGAFIIEYEDGFNHAKANSFFNSRKVNYKLRGEFNQFNGVSIDVRSSHKGEDLAKIPGVKRVWPVERYQLPKQNLSKEDPASPHLTGSHKMTGVDYVQKTFKYTGKGIKVGVIDSGVDYTHPALGGCFGRGCRVRYGIIGADARKVKAPQPFVGVAPEVTFGAYRIFSCAGRGSNDNIMMAMELAFNQGMNIINMSLGSGSAFRSTPIAVLSDRLTARGMSVVASAGNDGSDGVWSVSNAGLGDLSTSVASFDNIAQAYFYLSYAGKEYPYAFSSSWGKDINLPASATIVPVLDKDGTLSDGCLPESYAGTNVTGKVVLVLGDTTRCKSGGRGAAGKAAGAAGMIVQSVPFGLNNLGGNPDFPMAAIENEAGNQILAAARKNPASQIKWSTKKKSFRLEGGGTPSDFSSWGFDGELRLKPDVAGPGGNILSTYPVKLGSYAIESGTSMSSPYVAGAHALLFNAHKKILRGQDARQILKNTATPGKFFNSKEIAPVAKQGAGLINIKNAINVKTLFSPDKIELLDSVHFAGKSVEVKIKNVGKRTATYTLSHEAAQSAISYRGGNTFPLGDPILAKDQATVKFSQDKVTVRAGQTAKVKIQFKEPKSGKAEEFPFYSGYIVATPNGKDSVPVRIPYGGIKGDISKVPIQDTDFGTPVLLVQNSKTGQSGPIPDGHKINWAVEQPYIYSRLGSHTPSLSIRLFETATSKQIGYINTQAGRDLGAVGRNRNLNPNTGKPAFSSYAWRNGDVFETLTSATPFKVPAGNYSVALVAQRKLTKGDSPKDFETFVLAKISY</sequence>
<evidence type="ECO:0000313" key="14">
    <source>
        <dbReference type="Proteomes" id="UP000780801"/>
    </source>
</evidence>
<dbReference type="GO" id="GO:0006508">
    <property type="term" value="P:proteolysis"/>
    <property type="evidence" value="ECO:0007669"/>
    <property type="project" value="UniProtKB-KW"/>
</dbReference>
<dbReference type="SUPFAM" id="SSF52743">
    <property type="entry name" value="Subtilisin-like"/>
    <property type="match status" value="1"/>
</dbReference>
<dbReference type="InterPro" id="IPR023828">
    <property type="entry name" value="Peptidase_S8_Ser-AS"/>
</dbReference>
<evidence type="ECO:0000256" key="9">
    <source>
        <dbReference type="SAM" id="SignalP"/>
    </source>
</evidence>
<reference evidence="13" key="1">
    <citation type="journal article" date="2020" name="Fungal Divers.">
        <title>Resolving the Mortierellaceae phylogeny through synthesis of multi-gene phylogenetics and phylogenomics.</title>
        <authorList>
            <person name="Vandepol N."/>
            <person name="Liber J."/>
            <person name="Desiro A."/>
            <person name="Na H."/>
            <person name="Kennedy M."/>
            <person name="Barry K."/>
            <person name="Grigoriev I.V."/>
            <person name="Miller A.N."/>
            <person name="O'Donnell K."/>
            <person name="Stajich J.E."/>
            <person name="Bonito G."/>
        </authorList>
    </citation>
    <scope>NUCLEOTIDE SEQUENCE</scope>
    <source>
        <strain evidence="13">KOD1015</strain>
    </source>
</reference>
<keyword evidence="2" id="KW-0134">Cell wall</keyword>
<feature type="domain" description="C5a peptidase/Subtilisin-like protease SBT2-like Fn3-like" evidence="12">
    <location>
        <begin position="565"/>
        <end position="669"/>
    </location>
</feature>
<dbReference type="OrthoDB" id="206201at2759"/>
<dbReference type="InterPro" id="IPR010435">
    <property type="entry name" value="C5a/SBT2-like_Fn3"/>
</dbReference>
<feature type="signal peptide" evidence="9">
    <location>
        <begin position="1"/>
        <end position="19"/>
    </location>
</feature>
<dbReference type="Gene3D" id="3.40.50.200">
    <property type="entry name" value="Peptidase S8/S53 domain"/>
    <property type="match status" value="2"/>
</dbReference>
<accession>A0A9P6FTT1</accession>
<protein>
    <submittedName>
        <fullName evidence="13">Uncharacterized protein</fullName>
    </submittedName>
</protein>
<keyword evidence="3 8" id="KW-0645">Protease</keyword>
<dbReference type="AlphaFoldDB" id="A0A9P6FTT1"/>
<gene>
    <name evidence="13" type="ORF">BGW38_001794</name>
</gene>
<dbReference type="Proteomes" id="UP000780801">
    <property type="component" value="Unassembled WGS sequence"/>
</dbReference>
<dbReference type="PANTHER" id="PTHR43806">
    <property type="entry name" value="PEPTIDASE S8"/>
    <property type="match status" value="1"/>
</dbReference>
<evidence type="ECO:0000313" key="13">
    <source>
        <dbReference type="EMBL" id="KAF9581252.1"/>
    </source>
</evidence>
<dbReference type="PANTHER" id="PTHR43806:SF66">
    <property type="entry name" value="SERIN ENDOPEPTIDASE"/>
    <property type="match status" value="1"/>
</dbReference>
<comment type="similarity">
    <text evidence="1 7 8">Belongs to the peptidase S8 family.</text>
</comment>
<dbReference type="PROSITE" id="PS00136">
    <property type="entry name" value="SUBTILASE_ASP"/>
    <property type="match status" value="1"/>
</dbReference>
<evidence type="ECO:0000256" key="1">
    <source>
        <dbReference type="ARBA" id="ARBA00011073"/>
    </source>
</evidence>
<dbReference type="InterPro" id="IPR000209">
    <property type="entry name" value="Peptidase_S8/S53_dom"/>
</dbReference>
<dbReference type="Gene3D" id="2.60.40.1710">
    <property type="entry name" value="Subtilisin-like superfamily"/>
    <property type="match status" value="1"/>
</dbReference>
<proteinExistence type="inferred from homology"/>
<organism evidence="13 14">
    <name type="scientific">Lunasporangiospora selenospora</name>
    <dbReference type="NCBI Taxonomy" id="979761"/>
    <lineage>
        <taxon>Eukaryota</taxon>
        <taxon>Fungi</taxon>
        <taxon>Fungi incertae sedis</taxon>
        <taxon>Mucoromycota</taxon>
        <taxon>Mortierellomycotina</taxon>
        <taxon>Mortierellomycetes</taxon>
        <taxon>Mortierellales</taxon>
        <taxon>Mortierellaceae</taxon>
        <taxon>Lunasporangiospora</taxon>
    </lineage>
</organism>
<keyword evidence="14" id="KW-1185">Reference proteome</keyword>
<dbReference type="PROSITE" id="PS51892">
    <property type="entry name" value="SUBTILASE"/>
    <property type="match status" value="1"/>
</dbReference>
<evidence type="ECO:0000259" key="12">
    <source>
        <dbReference type="Pfam" id="PF06280"/>
    </source>
</evidence>
<dbReference type="InterPro" id="IPR003137">
    <property type="entry name" value="PA_domain"/>
</dbReference>
<keyword evidence="5 8" id="KW-0378">Hydrolase</keyword>
<dbReference type="EMBL" id="JAABOA010001591">
    <property type="protein sequence ID" value="KAF9581252.1"/>
    <property type="molecule type" value="Genomic_DNA"/>
</dbReference>
<comment type="caution">
    <text evidence="13">The sequence shown here is derived from an EMBL/GenBank/DDBJ whole genome shotgun (WGS) entry which is preliminary data.</text>
</comment>
<keyword evidence="2" id="KW-0964">Secreted</keyword>
<dbReference type="Pfam" id="PF00082">
    <property type="entry name" value="Peptidase_S8"/>
    <property type="match status" value="1"/>
</dbReference>
<evidence type="ECO:0000259" key="10">
    <source>
        <dbReference type="Pfam" id="PF00082"/>
    </source>
</evidence>
<dbReference type="GO" id="GO:0005615">
    <property type="term" value="C:extracellular space"/>
    <property type="evidence" value="ECO:0007669"/>
    <property type="project" value="TreeGrafter"/>
</dbReference>
<evidence type="ECO:0000256" key="7">
    <source>
        <dbReference type="PROSITE-ProRule" id="PRU01240"/>
    </source>
</evidence>
<evidence type="ECO:0000256" key="3">
    <source>
        <dbReference type="ARBA" id="ARBA00022670"/>
    </source>
</evidence>
<dbReference type="GO" id="GO:0016020">
    <property type="term" value="C:membrane"/>
    <property type="evidence" value="ECO:0007669"/>
    <property type="project" value="InterPro"/>
</dbReference>
<dbReference type="GO" id="GO:0004252">
    <property type="term" value="F:serine-type endopeptidase activity"/>
    <property type="evidence" value="ECO:0007669"/>
    <property type="project" value="InterPro"/>
</dbReference>
<dbReference type="PROSITE" id="PS00138">
    <property type="entry name" value="SUBTILASE_SER"/>
    <property type="match status" value="1"/>
</dbReference>
<dbReference type="Pfam" id="PF06280">
    <property type="entry name" value="fn3_5"/>
    <property type="match status" value="1"/>
</dbReference>
<keyword evidence="4 9" id="KW-0732">Signal</keyword>
<name>A0A9P6FTT1_9FUNG</name>
<evidence type="ECO:0000256" key="6">
    <source>
        <dbReference type="ARBA" id="ARBA00022825"/>
    </source>
</evidence>
<dbReference type="InterPro" id="IPR050131">
    <property type="entry name" value="Peptidase_S8_subtilisin-like"/>
</dbReference>
<feature type="domain" description="Peptidase S8/S53" evidence="10">
    <location>
        <begin position="171"/>
        <end position="524"/>
    </location>
</feature>
<keyword evidence="6 8" id="KW-0720">Serine protease</keyword>